<accession>A0A6L9E924</accession>
<organism evidence="4 5">
    <name type="scientific">Poritiphilus flavus</name>
    <dbReference type="NCBI Taxonomy" id="2697053"/>
    <lineage>
        <taxon>Bacteria</taxon>
        <taxon>Pseudomonadati</taxon>
        <taxon>Bacteroidota</taxon>
        <taxon>Flavobacteriia</taxon>
        <taxon>Flavobacteriales</taxon>
        <taxon>Flavobacteriaceae</taxon>
        <taxon>Poritiphilus</taxon>
    </lineage>
</organism>
<sequence length="164" mass="18539">MIRTVVRADADDIAAIYNHYIKNDIATFEEEPVTAADIERRISAVVPELPWLVYEDSGSIMGYAYASKWNPRSAYRYSVESTVYLKADVKGKGIGSQLYSALLQKLKAQNIRMVIGGISLPNAASQRLHEKFGYEKVAHFKEVGYKFGRWIDVGYWQLSIHESG</sequence>
<gene>
    <name evidence="4" type="ORF">GTQ38_04510</name>
</gene>
<feature type="domain" description="N-acetyltransferase" evidence="3">
    <location>
        <begin position="1"/>
        <end position="152"/>
    </location>
</feature>
<dbReference type="AlphaFoldDB" id="A0A6L9E924"/>
<evidence type="ECO:0000313" key="4">
    <source>
        <dbReference type="EMBL" id="NAS11250.1"/>
    </source>
</evidence>
<dbReference type="Gene3D" id="3.40.630.30">
    <property type="match status" value="1"/>
</dbReference>
<dbReference type="PANTHER" id="PTHR43072">
    <property type="entry name" value="N-ACETYLTRANSFERASE"/>
    <property type="match status" value="1"/>
</dbReference>
<evidence type="ECO:0000256" key="1">
    <source>
        <dbReference type="ARBA" id="ARBA00022679"/>
    </source>
</evidence>
<reference evidence="4 5" key="1">
    <citation type="submission" date="2020-01" db="EMBL/GenBank/DDBJ databases">
        <title>Bacteria diversity of Porities sp.</title>
        <authorList>
            <person name="Wang G."/>
        </authorList>
    </citation>
    <scope>NUCLEOTIDE SEQUENCE [LARGE SCALE GENOMIC DNA]</scope>
    <source>
        <strain evidence="4 5">R33</strain>
    </source>
</reference>
<dbReference type="InterPro" id="IPR016181">
    <property type="entry name" value="Acyl_CoA_acyltransferase"/>
</dbReference>
<dbReference type="Pfam" id="PF13420">
    <property type="entry name" value="Acetyltransf_4"/>
    <property type="match status" value="1"/>
</dbReference>
<dbReference type="GO" id="GO:0016747">
    <property type="term" value="F:acyltransferase activity, transferring groups other than amino-acyl groups"/>
    <property type="evidence" value="ECO:0007669"/>
    <property type="project" value="InterPro"/>
</dbReference>
<dbReference type="EMBL" id="WXYO01000002">
    <property type="protein sequence ID" value="NAS11250.1"/>
    <property type="molecule type" value="Genomic_DNA"/>
</dbReference>
<dbReference type="SUPFAM" id="SSF55729">
    <property type="entry name" value="Acyl-CoA N-acyltransferases (Nat)"/>
    <property type="match status" value="1"/>
</dbReference>
<dbReference type="PANTHER" id="PTHR43072:SF23">
    <property type="entry name" value="UPF0039 PROTEIN C11D3.02C"/>
    <property type="match status" value="1"/>
</dbReference>
<dbReference type="Proteomes" id="UP000475249">
    <property type="component" value="Unassembled WGS sequence"/>
</dbReference>
<keyword evidence="5" id="KW-1185">Reference proteome</keyword>
<keyword evidence="1 4" id="KW-0808">Transferase</keyword>
<dbReference type="RefSeq" id="WP_161434289.1">
    <property type="nucleotide sequence ID" value="NZ_WXYO01000002.1"/>
</dbReference>
<protein>
    <submittedName>
        <fullName evidence="4">GNAT family N-acetyltransferase</fullName>
    </submittedName>
</protein>
<dbReference type="NCBIfam" id="NF040504">
    <property type="entry name" value="resist_ArsN1b"/>
    <property type="match status" value="1"/>
</dbReference>
<evidence type="ECO:0000259" key="3">
    <source>
        <dbReference type="PROSITE" id="PS51186"/>
    </source>
</evidence>
<proteinExistence type="predicted"/>
<comment type="caution">
    <text evidence="4">The sequence shown here is derived from an EMBL/GenBank/DDBJ whole genome shotgun (WGS) entry which is preliminary data.</text>
</comment>
<evidence type="ECO:0000256" key="2">
    <source>
        <dbReference type="ARBA" id="ARBA00023315"/>
    </source>
</evidence>
<evidence type="ECO:0000313" key="5">
    <source>
        <dbReference type="Proteomes" id="UP000475249"/>
    </source>
</evidence>
<keyword evidence="2" id="KW-0012">Acyltransferase</keyword>
<dbReference type="PROSITE" id="PS51186">
    <property type="entry name" value="GNAT"/>
    <property type="match status" value="1"/>
</dbReference>
<dbReference type="CDD" id="cd04301">
    <property type="entry name" value="NAT_SF"/>
    <property type="match status" value="1"/>
</dbReference>
<name>A0A6L9E924_9FLAO</name>
<dbReference type="InterPro" id="IPR000182">
    <property type="entry name" value="GNAT_dom"/>
</dbReference>